<keyword evidence="3" id="KW-1185">Reference proteome</keyword>
<dbReference type="EMBL" id="JBHRSV010000026">
    <property type="protein sequence ID" value="MFC2926848.1"/>
    <property type="molecule type" value="Genomic_DNA"/>
</dbReference>
<sequence length="153" mass="15675">MRLAFAIAVSAAALFGANASAQNVSLDPNFGTVGLVAGFTPDPYTVQIVSGGNIDAGAQIGGGCRGMITDAPDFRLEYQPGGFELFLSAVSSGDTTLVVNAPDGSWHCDDDSGGDLNPAIIFAEPMAGQYDIWIGSFGGGNHNATLRISELGF</sequence>
<dbReference type="Proteomes" id="UP001595379">
    <property type="component" value="Unassembled WGS sequence"/>
</dbReference>
<accession>A0ABV6ZZN6</accession>
<dbReference type="RefSeq" id="WP_343165174.1">
    <property type="nucleotide sequence ID" value="NZ_JBHRSV010000026.1"/>
</dbReference>
<protein>
    <submittedName>
        <fullName evidence="2">Peptidase S1</fullName>
    </submittedName>
</protein>
<evidence type="ECO:0000256" key="1">
    <source>
        <dbReference type="SAM" id="SignalP"/>
    </source>
</evidence>
<proteinExistence type="predicted"/>
<reference evidence="3" key="1">
    <citation type="journal article" date="2019" name="Int. J. Syst. Evol. Microbiol.">
        <title>The Global Catalogue of Microorganisms (GCM) 10K type strain sequencing project: providing services to taxonomists for standard genome sequencing and annotation.</title>
        <authorList>
            <consortium name="The Broad Institute Genomics Platform"/>
            <consortium name="The Broad Institute Genome Sequencing Center for Infectious Disease"/>
            <person name="Wu L."/>
            <person name="Ma J."/>
        </authorList>
    </citation>
    <scope>NUCLEOTIDE SEQUENCE [LARGE SCALE GENOMIC DNA]</scope>
    <source>
        <strain evidence="3">KCTC 52487</strain>
    </source>
</reference>
<organism evidence="2 3">
    <name type="scientific">Hyphobacterium vulgare</name>
    <dbReference type="NCBI Taxonomy" id="1736751"/>
    <lineage>
        <taxon>Bacteria</taxon>
        <taxon>Pseudomonadati</taxon>
        <taxon>Pseudomonadota</taxon>
        <taxon>Alphaproteobacteria</taxon>
        <taxon>Maricaulales</taxon>
        <taxon>Maricaulaceae</taxon>
        <taxon>Hyphobacterium</taxon>
    </lineage>
</organism>
<name>A0ABV6ZZN6_9PROT</name>
<evidence type="ECO:0000313" key="2">
    <source>
        <dbReference type="EMBL" id="MFC2926848.1"/>
    </source>
</evidence>
<feature type="signal peptide" evidence="1">
    <location>
        <begin position="1"/>
        <end position="21"/>
    </location>
</feature>
<feature type="chain" id="PRO_5046712520" evidence="1">
    <location>
        <begin position="22"/>
        <end position="153"/>
    </location>
</feature>
<gene>
    <name evidence="2" type="ORF">ACFOOR_12090</name>
</gene>
<evidence type="ECO:0000313" key="3">
    <source>
        <dbReference type="Proteomes" id="UP001595379"/>
    </source>
</evidence>
<comment type="caution">
    <text evidence="2">The sequence shown here is derived from an EMBL/GenBank/DDBJ whole genome shotgun (WGS) entry which is preliminary data.</text>
</comment>
<keyword evidence="1" id="KW-0732">Signal</keyword>